<keyword evidence="1" id="KW-0472">Membrane</keyword>
<accession>A0AAV4GCZ3</accession>
<proteinExistence type="predicted"/>
<name>A0AAV4GCZ3_9GAST</name>
<feature type="transmembrane region" description="Helical" evidence="1">
    <location>
        <begin position="6"/>
        <end position="27"/>
    </location>
</feature>
<gene>
    <name evidence="2" type="ORF">ElyMa_000637600</name>
</gene>
<sequence>MENPIVLMMGIGGSCTYYLDVYVLFVYTTPNMTVRTLSTVTTRHGSTLTPDDPTGQLGSTVTGNHAQINAEVSVGAVWAL</sequence>
<evidence type="ECO:0000256" key="1">
    <source>
        <dbReference type="SAM" id="Phobius"/>
    </source>
</evidence>
<evidence type="ECO:0000313" key="2">
    <source>
        <dbReference type="EMBL" id="GFR82900.1"/>
    </source>
</evidence>
<dbReference type="EMBL" id="BMAT01001295">
    <property type="protein sequence ID" value="GFR82900.1"/>
    <property type="molecule type" value="Genomic_DNA"/>
</dbReference>
<reference evidence="2 3" key="1">
    <citation type="journal article" date="2021" name="Elife">
        <title>Chloroplast acquisition without the gene transfer in kleptoplastic sea slugs, Plakobranchus ocellatus.</title>
        <authorList>
            <person name="Maeda T."/>
            <person name="Takahashi S."/>
            <person name="Yoshida T."/>
            <person name="Shimamura S."/>
            <person name="Takaki Y."/>
            <person name="Nagai Y."/>
            <person name="Toyoda A."/>
            <person name="Suzuki Y."/>
            <person name="Arimoto A."/>
            <person name="Ishii H."/>
            <person name="Satoh N."/>
            <person name="Nishiyama T."/>
            <person name="Hasebe M."/>
            <person name="Maruyama T."/>
            <person name="Minagawa J."/>
            <person name="Obokata J."/>
            <person name="Shigenobu S."/>
        </authorList>
    </citation>
    <scope>NUCLEOTIDE SEQUENCE [LARGE SCALE GENOMIC DNA]</scope>
</reference>
<organism evidence="2 3">
    <name type="scientific">Elysia marginata</name>
    <dbReference type="NCBI Taxonomy" id="1093978"/>
    <lineage>
        <taxon>Eukaryota</taxon>
        <taxon>Metazoa</taxon>
        <taxon>Spiralia</taxon>
        <taxon>Lophotrochozoa</taxon>
        <taxon>Mollusca</taxon>
        <taxon>Gastropoda</taxon>
        <taxon>Heterobranchia</taxon>
        <taxon>Euthyneura</taxon>
        <taxon>Panpulmonata</taxon>
        <taxon>Sacoglossa</taxon>
        <taxon>Placobranchoidea</taxon>
        <taxon>Plakobranchidae</taxon>
        <taxon>Elysia</taxon>
    </lineage>
</organism>
<protein>
    <submittedName>
        <fullName evidence="2">Uncharacterized protein</fullName>
    </submittedName>
</protein>
<feature type="non-terminal residue" evidence="2">
    <location>
        <position position="80"/>
    </location>
</feature>
<keyword evidence="1" id="KW-0812">Transmembrane</keyword>
<dbReference type="AlphaFoldDB" id="A0AAV4GCZ3"/>
<comment type="caution">
    <text evidence="2">The sequence shown here is derived from an EMBL/GenBank/DDBJ whole genome shotgun (WGS) entry which is preliminary data.</text>
</comment>
<dbReference type="Proteomes" id="UP000762676">
    <property type="component" value="Unassembled WGS sequence"/>
</dbReference>
<keyword evidence="3" id="KW-1185">Reference proteome</keyword>
<keyword evidence="1" id="KW-1133">Transmembrane helix</keyword>
<evidence type="ECO:0000313" key="3">
    <source>
        <dbReference type="Proteomes" id="UP000762676"/>
    </source>
</evidence>